<dbReference type="InterPro" id="IPR013848">
    <property type="entry name" value="Methylthiotransferase_N"/>
</dbReference>
<dbReference type="PROSITE" id="PS50926">
    <property type="entry name" value="TRAM"/>
    <property type="match status" value="1"/>
</dbReference>
<name>A0A9D1G791_9FIRM</name>
<dbReference type="SFLD" id="SFLDF00273">
    <property type="entry name" value="(dimethylallyl)adenosine_tRNA"/>
    <property type="match status" value="1"/>
</dbReference>
<dbReference type="InterPro" id="IPR002792">
    <property type="entry name" value="TRAM_dom"/>
</dbReference>
<sequence length="486" mass="55971">MKRTIHVKTIPNLKDAAYRDLKTKPEVIYQSVVIDDSIKNIGQNKKFYVRTYGCQGNFRDGEIIEGILTRLKYQKAQNLEDADVILLNTCAIRENAEKKVFGEIGLLKKLKLKNPDLIFGICGCMVQQEHIVKKIMESCEHVDLVFGTHNIHHLPQLLKEAYFSKERVVEVLSNQGNITEDLPSLRASDFKAWVNIMYGCNKFCTYCIVPYTRGKERSRKSVDILQEIQELKDKGYKEVTVLGQNVNAYGKDIDDLSFPQLLEKIAQIGIDRIRFTTSHPWDFSDELIDVIAKYDNIMPHIHLPVQSGDDTILKRMGRRYTSDSYKQLVQRIRKKIPHVALTTDIIVGFPNETEENFENTLKLVDEIKYDGAFTFIYSPRVGTPAARMEDNVSMEEKKKRFKILTEHISKHQLAIYQKYQDQIVEVLVDGISKKNDQMLSGYTKDMKLVNFKGNPSWIGKLAFVHIKKCKTFTLEGELVETKCTQS</sequence>
<feature type="binding site" evidence="11">
    <location>
        <position position="124"/>
    </location>
    <ligand>
        <name>[4Fe-4S] cluster</name>
        <dbReference type="ChEBI" id="CHEBI:49883"/>
        <label>1</label>
    </ligand>
</feature>
<dbReference type="FunFam" id="3.40.50.12160:FF:000006">
    <property type="entry name" value="tRNA-2-methylthio-N(6)-dimethylallyladenosine synthase"/>
    <property type="match status" value="1"/>
</dbReference>
<dbReference type="CDD" id="cd01335">
    <property type="entry name" value="Radical_SAM"/>
    <property type="match status" value="1"/>
</dbReference>
<dbReference type="GO" id="GO:0046872">
    <property type="term" value="F:metal ion binding"/>
    <property type="evidence" value="ECO:0007669"/>
    <property type="project" value="UniProtKB-KW"/>
</dbReference>
<dbReference type="EC" id="2.8.4.3" evidence="10 11"/>
<accession>A0A9D1G791</accession>
<dbReference type="InterPro" id="IPR006463">
    <property type="entry name" value="MiaB_methiolase"/>
</dbReference>
<evidence type="ECO:0000256" key="7">
    <source>
        <dbReference type="ARBA" id="ARBA00022723"/>
    </source>
</evidence>
<dbReference type="SUPFAM" id="SSF102114">
    <property type="entry name" value="Radical SAM enzymes"/>
    <property type="match status" value="1"/>
</dbReference>
<evidence type="ECO:0000256" key="6">
    <source>
        <dbReference type="ARBA" id="ARBA00022694"/>
    </source>
</evidence>
<dbReference type="PANTHER" id="PTHR43020">
    <property type="entry name" value="CDK5 REGULATORY SUBUNIT-ASSOCIATED PROTEIN 1"/>
    <property type="match status" value="1"/>
</dbReference>
<comment type="subcellular location">
    <subcellularLocation>
        <location evidence="11">Cytoplasm</location>
    </subcellularLocation>
</comment>
<keyword evidence="8 11" id="KW-0408">Iron</keyword>
<evidence type="ECO:0000256" key="5">
    <source>
        <dbReference type="ARBA" id="ARBA00022691"/>
    </source>
</evidence>
<dbReference type="Gene3D" id="3.40.50.12160">
    <property type="entry name" value="Methylthiotransferase, N-terminal domain"/>
    <property type="match status" value="1"/>
</dbReference>
<comment type="similarity">
    <text evidence="11">Belongs to the methylthiotransferase family. MiaB subfamily.</text>
</comment>
<dbReference type="InterPro" id="IPR058240">
    <property type="entry name" value="rSAM_sf"/>
</dbReference>
<dbReference type="NCBIfam" id="TIGR01574">
    <property type="entry name" value="miaB-methiolase"/>
    <property type="match status" value="1"/>
</dbReference>
<dbReference type="SMART" id="SM00729">
    <property type="entry name" value="Elp3"/>
    <property type="match status" value="1"/>
</dbReference>
<protein>
    <recommendedName>
        <fullName evidence="10 11">tRNA-2-methylthio-N(6)-dimethylallyladenosine synthase</fullName>
        <ecNumber evidence="10 11">2.8.4.3</ecNumber>
    </recommendedName>
    <alternativeName>
        <fullName evidence="11">(Dimethylallyl)adenosine tRNA methylthiotransferase MiaB</fullName>
    </alternativeName>
    <alternativeName>
        <fullName evidence="11">tRNA-i(6)A37 methylthiotransferase</fullName>
    </alternativeName>
</protein>
<comment type="catalytic activity">
    <reaction evidence="11">
        <text>N(6)-dimethylallyladenosine(37) in tRNA + (sulfur carrier)-SH + AH2 + 2 S-adenosyl-L-methionine = 2-methylsulfanyl-N(6)-dimethylallyladenosine(37) in tRNA + (sulfur carrier)-H + 5'-deoxyadenosine + L-methionine + A + S-adenosyl-L-homocysteine + 2 H(+)</text>
        <dbReference type="Rhea" id="RHEA:37067"/>
        <dbReference type="Rhea" id="RHEA-COMP:10375"/>
        <dbReference type="Rhea" id="RHEA-COMP:10376"/>
        <dbReference type="Rhea" id="RHEA-COMP:14737"/>
        <dbReference type="Rhea" id="RHEA-COMP:14739"/>
        <dbReference type="ChEBI" id="CHEBI:13193"/>
        <dbReference type="ChEBI" id="CHEBI:15378"/>
        <dbReference type="ChEBI" id="CHEBI:17319"/>
        <dbReference type="ChEBI" id="CHEBI:17499"/>
        <dbReference type="ChEBI" id="CHEBI:29917"/>
        <dbReference type="ChEBI" id="CHEBI:57844"/>
        <dbReference type="ChEBI" id="CHEBI:57856"/>
        <dbReference type="ChEBI" id="CHEBI:59789"/>
        <dbReference type="ChEBI" id="CHEBI:64428"/>
        <dbReference type="ChEBI" id="CHEBI:74415"/>
        <dbReference type="ChEBI" id="CHEBI:74417"/>
        <dbReference type="EC" id="2.8.4.3"/>
    </reaction>
</comment>
<feature type="binding site" evidence="11">
    <location>
        <position position="200"/>
    </location>
    <ligand>
        <name>[4Fe-4S] cluster</name>
        <dbReference type="ChEBI" id="CHEBI:49883"/>
        <label>2</label>
        <note>4Fe-4S-S-AdoMet</note>
    </ligand>
</feature>
<evidence type="ECO:0000313" key="15">
    <source>
        <dbReference type="EMBL" id="HIT16996.1"/>
    </source>
</evidence>
<evidence type="ECO:0000256" key="4">
    <source>
        <dbReference type="ARBA" id="ARBA00022679"/>
    </source>
</evidence>
<dbReference type="SFLD" id="SFLDG01061">
    <property type="entry name" value="methylthiotransferase"/>
    <property type="match status" value="1"/>
</dbReference>
<proteinExistence type="inferred from homology"/>
<dbReference type="InterPro" id="IPR006638">
    <property type="entry name" value="Elp3/MiaA/NifB-like_rSAM"/>
</dbReference>
<dbReference type="PANTHER" id="PTHR43020:SF2">
    <property type="entry name" value="MITOCHONDRIAL TRNA METHYLTHIOTRANSFERASE CDK5RAP1"/>
    <property type="match status" value="1"/>
</dbReference>
<dbReference type="GO" id="GO:0051539">
    <property type="term" value="F:4 iron, 4 sulfur cluster binding"/>
    <property type="evidence" value="ECO:0007669"/>
    <property type="project" value="UniProtKB-UniRule"/>
</dbReference>
<comment type="function">
    <text evidence="1 11">Catalyzes the methylthiolation of N6-(dimethylallyl)adenosine (i(6)A), leading to the formation of 2-methylthio-N6-(dimethylallyl)adenosine (ms(2)i(6)A) at position 37 in tRNAs that read codons beginning with uridine.</text>
</comment>
<dbReference type="EMBL" id="DVKI01000041">
    <property type="protein sequence ID" value="HIT16996.1"/>
    <property type="molecule type" value="Genomic_DNA"/>
</dbReference>
<dbReference type="Pfam" id="PF00919">
    <property type="entry name" value="UPF0004"/>
    <property type="match status" value="1"/>
</dbReference>
<comment type="caution">
    <text evidence="15">The sequence shown here is derived from an EMBL/GenBank/DDBJ whole genome shotgun (WGS) entry which is preliminary data.</text>
</comment>
<dbReference type="FunFam" id="3.80.30.20:FF:000001">
    <property type="entry name" value="tRNA-2-methylthio-N(6)-dimethylallyladenosine synthase 2"/>
    <property type="match status" value="1"/>
</dbReference>
<dbReference type="GO" id="GO:0035597">
    <property type="term" value="F:tRNA-2-methylthio-N(6)-dimethylallyladenosine(37) synthase activity"/>
    <property type="evidence" value="ECO:0007669"/>
    <property type="project" value="UniProtKB-EC"/>
</dbReference>
<comment type="cofactor">
    <cofactor evidence="11">
        <name>[4Fe-4S] cluster</name>
        <dbReference type="ChEBI" id="CHEBI:49883"/>
    </cofactor>
    <text evidence="11">Binds 2 [4Fe-4S] clusters. One cluster is coordinated with 3 cysteines and an exchangeable S-adenosyl-L-methionine.</text>
</comment>
<dbReference type="InterPro" id="IPR007197">
    <property type="entry name" value="rSAM"/>
</dbReference>
<keyword evidence="9 11" id="KW-0411">Iron-sulfur</keyword>
<feature type="binding site" evidence="11">
    <location>
        <position position="54"/>
    </location>
    <ligand>
        <name>[4Fe-4S] cluster</name>
        <dbReference type="ChEBI" id="CHEBI:49883"/>
        <label>1</label>
    </ligand>
</feature>
<dbReference type="InterPro" id="IPR005839">
    <property type="entry name" value="Methylthiotransferase"/>
</dbReference>
<dbReference type="InterPro" id="IPR023404">
    <property type="entry name" value="rSAM_horseshoe"/>
</dbReference>
<dbReference type="NCBIfam" id="TIGR00089">
    <property type="entry name" value="MiaB/RimO family radical SAM methylthiotransferase"/>
    <property type="match status" value="1"/>
</dbReference>
<keyword evidence="2 11" id="KW-0004">4Fe-4S</keyword>
<evidence type="ECO:0000256" key="2">
    <source>
        <dbReference type="ARBA" id="ARBA00022485"/>
    </source>
</evidence>
<evidence type="ECO:0000256" key="8">
    <source>
        <dbReference type="ARBA" id="ARBA00023004"/>
    </source>
</evidence>
<feature type="domain" description="Radical SAM core" evidence="14">
    <location>
        <begin position="186"/>
        <end position="414"/>
    </location>
</feature>
<evidence type="ECO:0000256" key="1">
    <source>
        <dbReference type="ARBA" id="ARBA00003234"/>
    </source>
</evidence>
<dbReference type="Pfam" id="PF01938">
    <property type="entry name" value="TRAM"/>
    <property type="match status" value="1"/>
</dbReference>
<evidence type="ECO:0000259" key="14">
    <source>
        <dbReference type="PROSITE" id="PS51918"/>
    </source>
</evidence>
<reference evidence="15" key="2">
    <citation type="journal article" date="2021" name="PeerJ">
        <title>Extensive microbial diversity within the chicken gut microbiome revealed by metagenomics and culture.</title>
        <authorList>
            <person name="Gilroy R."/>
            <person name="Ravi A."/>
            <person name="Getino M."/>
            <person name="Pursley I."/>
            <person name="Horton D.L."/>
            <person name="Alikhan N.F."/>
            <person name="Baker D."/>
            <person name="Gharbi K."/>
            <person name="Hall N."/>
            <person name="Watson M."/>
            <person name="Adriaenssens E.M."/>
            <person name="Foster-Nyarko E."/>
            <person name="Jarju S."/>
            <person name="Secka A."/>
            <person name="Antonio M."/>
            <person name="Oren A."/>
            <person name="Chaudhuri R.R."/>
            <person name="La Ragione R."/>
            <person name="Hildebrand F."/>
            <person name="Pallen M.J."/>
        </authorList>
    </citation>
    <scope>NUCLEOTIDE SEQUENCE</scope>
    <source>
        <strain evidence="15">14508</strain>
    </source>
</reference>
<dbReference type="InterPro" id="IPR038135">
    <property type="entry name" value="Methylthiotransferase_N_sf"/>
</dbReference>
<evidence type="ECO:0000259" key="13">
    <source>
        <dbReference type="PROSITE" id="PS51449"/>
    </source>
</evidence>
<dbReference type="InterPro" id="IPR020612">
    <property type="entry name" value="Methylthiotransferase_CS"/>
</dbReference>
<feature type="binding site" evidence="11">
    <location>
        <position position="90"/>
    </location>
    <ligand>
        <name>[4Fe-4S] cluster</name>
        <dbReference type="ChEBI" id="CHEBI:49883"/>
        <label>1</label>
    </ligand>
</feature>
<keyword evidence="6 11" id="KW-0819">tRNA processing</keyword>
<gene>
    <name evidence="11 15" type="primary">miaB</name>
    <name evidence="15" type="ORF">IAD04_01275</name>
</gene>
<evidence type="ECO:0000256" key="11">
    <source>
        <dbReference type="HAMAP-Rule" id="MF_01864"/>
    </source>
</evidence>
<dbReference type="SFLD" id="SFLDS00029">
    <property type="entry name" value="Radical_SAM"/>
    <property type="match status" value="1"/>
</dbReference>
<keyword evidence="4 11" id="KW-0808">Transferase</keyword>
<dbReference type="SFLD" id="SFLDG01082">
    <property type="entry name" value="B12-binding_domain_containing"/>
    <property type="match status" value="1"/>
</dbReference>
<keyword evidence="7 11" id="KW-0479">Metal-binding</keyword>
<evidence type="ECO:0000256" key="10">
    <source>
        <dbReference type="ARBA" id="ARBA00033765"/>
    </source>
</evidence>
<evidence type="ECO:0000313" key="16">
    <source>
        <dbReference type="Proteomes" id="UP000886893"/>
    </source>
</evidence>
<evidence type="ECO:0000259" key="12">
    <source>
        <dbReference type="PROSITE" id="PS50926"/>
    </source>
</evidence>
<dbReference type="Gene3D" id="3.80.30.20">
    <property type="entry name" value="tm_1862 like domain"/>
    <property type="match status" value="1"/>
</dbReference>
<feature type="domain" description="MTTase N-terminal" evidence="13">
    <location>
        <begin position="45"/>
        <end position="163"/>
    </location>
</feature>
<dbReference type="AlphaFoldDB" id="A0A9D1G791"/>
<dbReference type="PROSITE" id="PS51918">
    <property type="entry name" value="RADICAL_SAM"/>
    <property type="match status" value="1"/>
</dbReference>
<evidence type="ECO:0000256" key="3">
    <source>
        <dbReference type="ARBA" id="ARBA00022490"/>
    </source>
</evidence>
<evidence type="ECO:0000256" key="9">
    <source>
        <dbReference type="ARBA" id="ARBA00023014"/>
    </source>
</evidence>
<keyword evidence="3 11" id="KW-0963">Cytoplasm</keyword>
<dbReference type="Proteomes" id="UP000886893">
    <property type="component" value="Unassembled WGS sequence"/>
</dbReference>
<feature type="binding site" evidence="11">
    <location>
        <position position="204"/>
    </location>
    <ligand>
        <name>[4Fe-4S] cluster</name>
        <dbReference type="ChEBI" id="CHEBI:49883"/>
        <label>2</label>
        <note>4Fe-4S-S-AdoMet</note>
    </ligand>
</feature>
<dbReference type="GO" id="GO:0005829">
    <property type="term" value="C:cytosol"/>
    <property type="evidence" value="ECO:0007669"/>
    <property type="project" value="TreeGrafter"/>
</dbReference>
<dbReference type="PROSITE" id="PS51449">
    <property type="entry name" value="MTTASE_N"/>
    <property type="match status" value="1"/>
</dbReference>
<reference evidence="15" key="1">
    <citation type="submission" date="2020-10" db="EMBL/GenBank/DDBJ databases">
        <authorList>
            <person name="Gilroy R."/>
        </authorList>
    </citation>
    <scope>NUCLEOTIDE SEQUENCE</scope>
    <source>
        <strain evidence="15">14508</strain>
    </source>
</reference>
<dbReference type="PROSITE" id="PS01278">
    <property type="entry name" value="MTTASE_RADICAL"/>
    <property type="match status" value="1"/>
</dbReference>
<organism evidence="15 16">
    <name type="scientific">Candidatus Caccosoma faecigallinarum</name>
    <dbReference type="NCBI Taxonomy" id="2840720"/>
    <lineage>
        <taxon>Bacteria</taxon>
        <taxon>Bacillati</taxon>
        <taxon>Bacillota</taxon>
        <taxon>Bacillota incertae sedis</taxon>
        <taxon>Candidatus Caccosoma</taxon>
    </lineage>
</organism>
<feature type="binding site" evidence="11">
    <location>
        <position position="207"/>
    </location>
    <ligand>
        <name>[4Fe-4S] cluster</name>
        <dbReference type="ChEBI" id="CHEBI:49883"/>
        <label>2</label>
        <note>4Fe-4S-S-AdoMet</note>
    </ligand>
</feature>
<dbReference type="Pfam" id="PF04055">
    <property type="entry name" value="Radical_SAM"/>
    <property type="match status" value="1"/>
</dbReference>
<dbReference type="HAMAP" id="MF_01864">
    <property type="entry name" value="tRNA_metthiotr_MiaB"/>
    <property type="match status" value="1"/>
</dbReference>
<feature type="domain" description="TRAM" evidence="12">
    <location>
        <begin position="417"/>
        <end position="480"/>
    </location>
</feature>
<keyword evidence="5 11" id="KW-0949">S-adenosyl-L-methionine</keyword>
<comment type="subunit">
    <text evidence="11">Monomer.</text>
</comment>